<dbReference type="PaxDb" id="121845-A0A3Q0J8I3"/>
<name>A0A3Q0J8I3_DIACI</name>
<dbReference type="RefSeq" id="XP_026684787.1">
    <property type="nucleotide sequence ID" value="XM_026828986.1"/>
</dbReference>
<evidence type="ECO:0000313" key="2">
    <source>
        <dbReference type="RefSeq" id="XP_026684787.1"/>
    </source>
</evidence>
<proteinExistence type="predicted"/>
<evidence type="ECO:0000313" key="1">
    <source>
        <dbReference type="Proteomes" id="UP000079169"/>
    </source>
</evidence>
<dbReference type="Proteomes" id="UP000079169">
    <property type="component" value="Unplaced"/>
</dbReference>
<sequence length="160" mass="18331">MCNSDHFFTKCSTCQNLCSHRYVCSCPDNQPLYKHIHKVHSMIVRQEPYPMLETFSEAEDIQLSSIPVSLPTQRAPSINNIYKHLDIDVAKLVRMVGERRVPERLVPTVFTQLHDIVTKCEILDGSLERSEISNIPNPEAIAPEQKLVTQFQQTLEGKVR</sequence>
<dbReference type="AlphaFoldDB" id="A0A3Q0J8I3"/>
<gene>
    <name evidence="2" type="primary">LOC113470500</name>
</gene>
<dbReference type="GeneID" id="113470500"/>
<dbReference type="KEGG" id="dci:113470500"/>
<keyword evidence="1" id="KW-1185">Reference proteome</keyword>
<accession>A0A3Q0J8I3</accession>
<reference evidence="2" key="1">
    <citation type="submission" date="2025-08" db="UniProtKB">
        <authorList>
            <consortium name="RefSeq"/>
        </authorList>
    </citation>
    <scope>IDENTIFICATION</scope>
</reference>
<organism evidence="1 2">
    <name type="scientific">Diaphorina citri</name>
    <name type="common">Asian citrus psyllid</name>
    <dbReference type="NCBI Taxonomy" id="121845"/>
    <lineage>
        <taxon>Eukaryota</taxon>
        <taxon>Metazoa</taxon>
        <taxon>Ecdysozoa</taxon>
        <taxon>Arthropoda</taxon>
        <taxon>Hexapoda</taxon>
        <taxon>Insecta</taxon>
        <taxon>Pterygota</taxon>
        <taxon>Neoptera</taxon>
        <taxon>Paraneoptera</taxon>
        <taxon>Hemiptera</taxon>
        <taxon>Sternorrhyncha</taxon>
        <taxon>Psylloidea</taxon>
        <taxon>Psyllidae</taxon>
        <taxon>Diaphorininae</taxon>
        <taxon>Diaphorina</taxon>
    </lineage>
</organism>
<protein>
    <submittedName>
        <fullName evidence="2">Uncharacterized protein LOC113470500</fullName>
    </submittedName>
</protein>